<reference evidence="1" key="1">
    <citation type="submission" date="2020-06" db="EMBL/GenBank/DDBJ databases">
        <title>Analysis procedures for assessing recovery of high quality, complete, closed genomes from Nanopore long read metagenome sequencing.</title>
        <authorList>
            <person name="Bessarab I."/>
            <person name="Arumugam K."/>
            <person name="Haryono M."/>
            <person name="Liu X."/>
            <person name="Roy S."/>
            <person name="Zuniga-Montanez R.E."/>
            <person name="Qiu G."/>
            <person name="Drautz-Moses D.I."/>
            <person name="Law Y.Y."/>
            <person name="Wuertz S."/>
            <person name="Lauro F.M."/>
            <person name="Huson D.H."/>
            <person name="Williams R.B."/>
        </authorList>
    </citation>
    <scope>NUCLEOTIDE SEQUENCE [LARGE SCALE GENOMIC DNA]</scope>
    <source>
        <strain evidence="1">SSD2</strain>
    </source>
</reference>
<proteinExistence type="predicted"/>
<dbReference type="EMBL" id="CP059265">
    <property type="protein sequence ID" value="QLQ32086.1"/>
    <property type="molecule type" value="Genomic_DNA"/>
</dbReference>
<sequence>MSAGTLHDIDIGRMMEEALSSAQRQLIDSKPAPLRERLYGRIRSALLASVRVQIEYCTRVGVDPVALGRLILKEEEVWQLEQIRQEQARQLVAAGASFIMAKALLGMSRREFDALRKELGISATVTRKSVDDSESARIYRHWETLGKPADLDGFLNLHQASGQPLYVLWGLVQDWRQVQQRISQSRRQAGGW</sequence>
<evidence type="ECO:0000313" key="1">
    <source>
        <dbReference type="EMBL" id="QLQ32086.1"/>
    </source>
</evidence>
<dbReference type="AlphaFoldDB" id="A0A7L6ASG5"/>
<name>A0A7L6ASG5_9GAMM</name>
<organism evidence="1 2">
    <name type="scientific">Candidatus Thiothrix singaporensis</name>
    <dbReference type="NCBI Taxonomy" id="2799669"/>
    <lineage>
        <taxon>Bacteria</taxon>
        <taxon>Pseudomonadati</taxon>
        <taxon>Pseudomonadota</taxon>
        <taxon>Gammaproteobacteria</taxon>
        <taxon>Thiotrichales</taxon>
        <taxon>Thiotrichaceae</taxon>
        <taxon>Thiothrix</taxon>
    </lineage>
</organism>
<protein>
    <submittedName>
        <fullName evidence="1">DUF2857 family protein</fullName>
    </submittedName>
</protein>
<accession>A0A7L6ASG5</accession>
<dbReference type="Proteomes" id="UP000510621">
    <property type="component" value="Chromosome"/>
</dbReference>
<keyword evidence="2" id="KW-1185">Reference proteome</keyword>
<evidence type="ECO:0000313" key="2">
    <source>
        <dbReference type="Proteomes" id="UP000510621"/>
    </source>
</evidence>
<dbReference type="InterPro" id="IPR021364">
    <property type="entry name" value="DUF2857"/>
</dbReference>
<dbReference type="KEGG" id="this:HZT40_11355"/>
<gene>
    <name evidence="1" type="ORF">HZT40_11355</name>
</gene>
<dbReference type="Pfam" id="PF11198">
    <property type="entry name" value="DUF2857"/>
    <property type="match status" value="1"/>
</dbReference>